<evidence type="ECO:0000313" key="6">
    <source>
        <dbReference type="Proteomes" id="UP000655588"/>
    </source>
</evidence>
<dbReference type="PANTHER" id="PTHR31344">
    <property type="entry name" value="NUCLEAR PORE COMPLEX PROTEIN NUP205"/>
    <property type="match status" value="1"/>
</dbReference>
<dbReference type="PANTHER" id="PTHR31344:SF0">
    <property type="entry name" value="NUCLEAR PORE COMPLEX PROTEIN NUP205"/>
    <property type="match status" value="1"/>
</dbReference>
<reference evidence="5" key="1">
    <citation type="submission" date="2019-11" db="EMBL/GenBank/DDBJ databases">
        <title>The nuclear and mitochondrial genomes of Frieseomelitta varia - a highly eusocial stingless bee (Meliponini) with a permanently sterile worker caste.</title>
        <authorList>
            <person name="Freitas F.C.P."/>
            <person name="Lourenco A.P."/>
            <person name="Nunes F.M.F."/>
            <person name="Paschoal A.R."/>
            <person name="Abreu F.C.P."/>
            <person name="Barbin F.O."/>
            <person name="Bataglia L."/>
            <person name="Cardoso-Junior C.A.M."/>
            <person name="Cervoni M.S."/>
            <person name="Silva S.R."/>
            <person name="Dalarmi F."/>
            <person name="Del Lama M.A."/>
            <person name="Depintor T.S."/>
            <person name="Ferreira K.M."/>
            <person name="Goria P.S."/>
            <person name="Jaskot M.C."/>
            <person name="Lago D.C."/>
            <person name="Luna-Lucena D."/>
            <person name="Moda L.M."/>
            <person name="Nascimento L."/>
            <person name="Pedrino M."/>
            <person name="Rabico F.O."/>
            <person name="Sanches F.C."/>
            <person name="Santos D.E."/>
            <person name="Santos C.G."/>
            <person name="Vieira J."/>
            <person name="Lopes T.F."/>
            <person name="Barchuk A.R."/>
            <person name="Hartfelder K."/>
            <person name="Simoes Z.L.P."/>
            <person name="Bitondi M.M.G."/>
            <person name="Pinheiro D.G."/>
        </authorList>
    </citation>
    <scope>NUCLEOTIDE SEQUENCE</scope>
    <source>
        <strain evidence="5">USP_RPSP 00005682</strain>
        <tissue evidence="5">Whole individual</tissue>
    </source>
</reference>
<dbReference type="Pfam" id="PF11894">
    <property type="entry name" value="Nup192"/>
    <property type="match status" value="1"/>
</dbReference>
<dbReference type="InterPro" id="IPR021827">
    <property type="entry name" value="Nup186/Nup192/Nup205"/>
</dbReference>
<keyword evidence="6" id="KW-1185">Reference proteome</keyword>
<comment type="similarity">
    <text evidence="2">Belongs to the NUP186/NUP192/NUP205 family.</text>
</comment>
<evidence type="ECO:0000313" key="5">
    <source>
        <dbReference type="EMBL" id="KAF3422635.1"/>
    </source>
</evidence>
<name>A0A833VQN8_9HYME</name>
<dbReference type="GO" id="GO:0017056">
    <property type="term" value="F:structural constituent of nuclear pore"/>
    <property type="evidence" value="ECO:0007669"/>
    <property type="project" value="TreeGrafter"/>
</dbReference>
<evidence type="ECO:0000256" key="2">
    <source>
        <dbReference type="ARBA" id="ARBA00005892"/>
    </source>
</evidence>
<keyword evidence="3" id="KW-0813">Transport</keyword>
<evidence type="ECO:0000256" key="4">
    <source>
        <dbReference type="ARBA" id="ARBA00023242"/>
    </source>
</evidence>
<organism evidence="5 6">
    <name type="scientific">Frieseomelitta varia</name>
    <dbReference type="NCBI Taxonomy" id="561572"/>
    <lineage>
        <taxon>Eukaryota</taxon>
        <taxon>Metazoa</taxon>
        <taxon>Ecdysozoa</taxon>
        <taxon>Arthropoda</taxon>
        <taxon>Hexapoda</taxon>
        <taxon>Insecta</taxon>
        <taxon>Pterygota</taxon>
        <taxon>Neoptera</taxon>
        <taxon>Endopterygota</taxon>
        <taxon>Hymenoptera</taxon>
        <taxon>Apocrita</taxon>
        <taxon>Aculeata</taxon>
        <taxon>Apoidea</taxon>
        <taxon>Anthophila</taxon>
        <taxon>Apidae</taxon>
        <taxon>Frieseomelitta</taxon>
    </lineage>
</organism>
<dbReference type="Proteomes" id="UP000655588">
    <property type="component" value="Unassembled WGS sequence"/>
</dbReference>
<dbReference type="GO" id="GO:0044611">
    <property type="term" value="C:nuclear pore inner ring"/>
    <property type="evidence" value="ECO:0007669"/>
    <property type="project" value="TreeGrafter"/>
</dbReference>
<comment type="caution">
    <text evidence="5">The sequence shown here is derived from an EMBL/GenBank/DDBJ whole genome shotgun (WGS) entry which is preliminary data.</text>
</comment>
<protein>
    <recommendedName>
        <fullName evidence="7">Nuclear pore complex protein Nup205</fullName>
    </recommendedName>
</protein>
<evidence type="ECO:0000256" key="3">
    <source>
        <dbReference type="ARBA" id="ARBA00022448"/>
    </source>
</evidence>
<keyword evidence="4" id="KW-0539">Nucleus</keyword>
<sequence length="1955" mass="222368">MKQKLRKEAAWGSAVTAHLRTSYSMVYDYQWVRCSRQRTEKVNTEDMWTPYKELQSLVERYITSSPSTHDLQYHEFNEALRNHKQNFLTLLKNPPPNVNSREEITKGATDGITLPGLGHQLLSKELVDETLIISDMYELNEFMALDLLCTAQLQMPHHPGLPRGLTAILLYYDGKKALTSTLRMLIQARMGHSWNIDAPIALLRHITEYTNKLQEDGLLDRILSLLEKMDPVKEQELLEKNRALGGSKHRYMVMKLYNDSRQDLADILYLWSAQSSLPNSILFRLLTFLQTKQIEPEAYENGVDKVTLAIIMSVLNAINFSSLHSHENGEELINSMPLIAERGAHYELYQKLISMNINWECAKLHGLVQFAFAVALTTIKGTAGVQVLPNIATEDERLLEAALTNKCFHFMAEILFKNKTIYYEEFYLRYFHSLISDFIFLMPLKVKDLRSRVDESMRLIQAYQQEGIEPPLNLDNHFEYLMLTVAELYKEDPLKLELVMQYWCHHSGHDSTHTSAPTYINRLPSRQVALFKFVRLAGEILPAGLFVPYLKMIASLASSPQAARQAFNFLKPNGSSVSTTISWDHFFKSLSQYYDNLRKELPPSQDTVYRQRSHPKGITPEEVKGLEAVLLVVQVIAKNDEISRIAICDHPGWKVLPSLIGLVSCGISIPLKSVLIRTLAALARSPESSSTVWQSLEAAQILSTIPTISSYQPRGVQTELEEIESKKDEYPLTRAMLELLDVLTDFPVLRLLGMGQRNPGFDPYLHFIINTVFLKFHTRSYKNPGEKWEVAEACLKIFSKLIKQYEPAVEDFVGCKVELQSGEVTIVNSAPGYHIMTQLHSKSELLHVILYILDKGCSHFDTYEQFPGKKNLENCTLYCLEILERGLKTQHNYMAQLAATKSIHKILTGLSRLLLEVDPQSKKPDYMINVAKYVSYCSWLSQHAFHAVGVIHEVTNEPGADSELLSTFTATPALSTNIRHGFVECLDADTTFDEDAESEKQYTGNCKERILLLMMQSIVRPTPNLSHYLLGFEITKDIRKTVLQQPGILGFPRTCLHSILGILEQSLERGRDKITEACYCFLHTLAANNKTSVPVLRFLRASVNQDFVQRHLSKLPFEGQNKATELGCMSWLLKIAAIELRVAGGSLQNSLVQRLVGNFGQEMGQIVPSQKLLMDLLHYTEFQLQLESPLSLDFFDPSQVEMALGRCSTPVTLIGGPRLIDIRKLHSLITEELAVTQRSATATQRNLMQQEVQKILMYALKKNQTKLLSYATVKFVEGWCQTTEILFCVATNQQLPTPQKQNLLLNLSHDLLQKMTTCEALNEIKTLVSGTVLMLLVHLRNSFLTQTDGESFPSSPSNATMMKIILSHILQWILNAGASSQKVITHLYAALLNFLCVVGLEKSESTNIIDLMYVSQLDSSVNRVMPVQERSHRYATIQVINSFGNKLMDILCHNCSGGHDVCKMLALSCLDKILELDHDNAWIIYLASRGYLKHMIDSLLESDNMLRCMLQPEPQTLRPLYLYEAKMATFCRMASTRLGAESLLENKILSCMSNMLVFDRHPDVHIAFEGGDYSFIPSIGQRYQQIFLPALYLCDALLTTLGTENQSCAIQVCSFLQSHGDIVKIVLQNAFSKANTLFLKEIACLTGVISRSANVDMYKLVDEELAKSEFDNCKLGDVGGMRELRAYLYELQRLMLSLLYKFQLQPAPVRLSHEQTEANQQHTSCVQIVANIMLYTRNQMQHSRMDQKIRNILFEPHLTLKPGGREDRMKNVSGGVHLGTIVDQLVSVTNLLHAELPHIDTLISKSAVIGEMSTAELKEYMSDEEAELDVQKQRVIVEQRLNRWVKEKRQTIKYCSLIIEHALYILWSHLDFYMIQVMSRYRRMRASIDEDMVAWKASSETLMDLKQGLVSTFTDSFVTQLLDTHNEYAKSMLDHSFVEALVRRIKRLLQFIIVQ</sequence>
<dbReference type="GO" id="GO:0006999">
    <property type="term" value="P:nuclear pore organization"/>
    <property type="evidence" value="ECO:0007669"/>
    <property type="project" value="TreeGrafter"/>
</dbReference>
<evidence type="ECO:0008006" key="7">
    <source>
        <dbReference type="Google" id="ProtNLM"/>
    </source>
</evidence>
<accession>A0A833VQN8</accession>
<proteinExistence type="inferred from homology"/>
<evidence type="ECO:0000256" key="1">
    <source>
        <dbReference type="ARBA" id="ARBA00004123"/>
    </source>
</evidence>
<comment type="subcellular location">
    <subcellularLocation>
        <location evidence="1">Nucleus</location>
    </subcellularLocation>
</comment>
<dbReference type="EMBL" id="WNWW01000666">
    <property type="protein sequence ID" value="KAF3422635.1"/>
    <property type="molecule type" value="Genomic_DNA"/>
</dbReference>
<gene>
    <name evidence="5" type="ORF">E2986_06803</name>
</gene>